<keyword evidence="4" id="KW-1185">Reference proteome</keyword>
<dbReference type="VEuPathDB" id="VectorBase:ISCW000496"/>
<name>B7P707_IXOSC</name>
<evidence type="ECO:0000256" key="1">
    <source>
        <dbReference type="SAM" id="MobiDB-lite"/>
    </source>
</evidence>
<reference evidence="3" key="2">
    <citation type="submission" date="2020-05" db="UniProtKB">
        <authorList>
            <consortium name="EnsemblMetazoa"/>
        </authorList>
    </citation>
    <scope>IDENTIFICATION</scope>
    <source>
        <strain evidence="3">wikel</strain>
    </source>
</reference>
<gene>
    <name evidence="2" type="ORF">IscW_ISCW000496</name>
</gene>
<organism>
    <name type="scientific">Ixodes scapularis</name>
    <name type="common">Black-legged tick</name>
    <name type="synonym">Deer tick</name>
    <dbReference type="NCBI Taxonomy" id="6945"/>
    <lineage>
        <taxon>Eukaryota</taxon>
        <taxon>Metazoa</taxon>
        <taxon>Ecdysozoa</taxon>
        <taxon>Arthropoda</taxon>
        <taxon>Chelicerata</taxon>
        <taxon>Arachnida</taxon>
        <taxon>Acari</taxon>
        <taxon>Parasitiformes</taxon>
        <taxon>Ixodida</taxon>
        <taxon>Ixodoidea</taxon>
        <taxon>Ixodidae</taxon>
        <taxon>Ixodinae</taxon>
        <taxon>Ixodes</taxon>
    </lineage>
</organism>
<feature type="compositionally biased region" description="Basic and acidic residues" evidence="1">
    <location>
        <begin position="71"/>
        <end position="86"/>
    </location>
</feature>
<sequence>MCKLHESEVSPSLSFESRSRCTGSTARESAQIAVHIYNDRRFRASASNLQKLTTAATSLREQREATGASDRGADLSARDRPIADREENGDASFRLAIFFHGNFSRRLPRSLRRKNSADAHVDETAFAVPPKEIS</sequence>
<evidence type="ECO:0000313" key="2">
    <source>
        <dbReference type="EMBL" id="EEC02379.1"/>
    </source>
</evidence>
<evidence type="ECO:0000313" key="4">
    <source>
        <dbReference type="Proteomes" id="UP000001555"/>
    </source>
</evidence>
<dbReference type="AlphaFoldDB" id="B7P707"/>
<dbReference type="InParanoid" id="B7P707"/>
<dbReference type="EMBL" id="ABJB010876106">
    <property type="status" value="NOT_ANNOTATED_CDS"/>
    <property type="molecule type" value="Genomic_DNA"/>
</dbReference>
<dbReference type="HOGENOM" id="CLU_1898528_0_0_1"/>
<dbReference type="Proteomes" id="UP000001555">
    <property type="component" value="Unassembled WGS sequence"/>
</dbReference>
<feature type="region of interest" description="Disordered" evidence="1">
    <location>
        <begin position="57"/>
        <end position="86"/>
    </location>
</feature>
<evidence type="ECO:0000313" key="3">
    <source>
        <dbReference type="EnsemblMetazoa" id="ISCW000496-PA"/>
    </source>
</evidence>
<dbReference type="EnsemblMetazoa" id="ISCW000496-RA">
    <property type="protein sequence ID" value="ISCW000496-PA"/>
    <property type="gene ID" value="ISCW000496"/>
</dbReference>
<dbReference type="EMBL" id="DS648879">
    <property type="protein sequence ID" value="EEC02379.1"/>
    <property type="molecule type" value="Genomic_DNA"/>
</dbReference>
<dbReference type="PaxDb" id="6945-B7P707"/>
<protein>
    <submittedName>
        <fullName evidence="2 3">Uncharacterized protein</fullName>
    </submittedName>
</protein>
<dbReference type="VEuPathDB" id="VectorBase:ISCI000496"/>
<accession>B7P707</accession>
<reference evidence="2 4" key="1">
    <citation type="submission" date="2008-03" db="EMBL/GenBank/DDBJ databases">
        <title>Annotation of Ixodes scapularis.</title>
        <authorList>
            <consortium name="Ixodes scapularis Genome Project Consortium"/>
            <person name="Caler E."/>
            <person name="Hannick L.I."/>
            <person name="Bidwell S."/>
            <person name="Joardar V."/>
            <person name="Thiagarajan M."/>
            <person name="Amedeo P."/>
            <person name="Galinsky K.J."/>
            <person name="Schobel S."/>
            <person name="Inman J."/>
            <person name="Hostetler J."/>
            <person name="Miller J."/>
            <person name="Hammond M."/>
            <person name="Megy K."/>
            <person name="Lawson D."/>
            <person name="Kodira C."/>
            <person name="Sutton G."/>
            <person name="Meyer J."/>
            <person name="Hill C.A."/>
            <person name="Birren B."/>
            <person name="Nene V."/>
            <person name="Collins F."/>
            <person name="Alarcon-Chaidez F."/>
            <person name="Wikel S."/>
            <person name="Strausberg R."/>
        </authorList>
    </citation>
    <scope>NUCLEOTIDE SEQUENCE [LARGE SCALE GENOMIC DNA]</scope>
    <source>
        <strain evidence="4">Wikel</strain>
        <strain evidence="2">Wikel colony</strain>
    </source>
</reference>
<proteinExistence type="predicted"/>